<protein>
    <recommendedName>
        <fullName evidence="4">Phage capsid-like C-terminal domain-containing protein</fullName>
    </recommendedName>
</protein>
<organism evidence="5">
    <name type="scientific">marine sediment metagenome</name>
    <dbReference type="NCBI Taxonomy" id="412755"/>
    <lineage>
        <taxon>unclassified sequences</taxon>
        <taxon>metagenomes</taxon>
        <taxon>ecological metagenomes</taxon>
    </lineage>
</organism>
<name>A0A0F9W0Z4_9ZZZZ</name>
<dbReference type="Gene3D" id="3.30.2320.10">
    <property type="entry name" value="hypothetical protein PF0899 domain"/>
    <property type="match status" value="1"/>
</dbReference>
<gene>
    <name evidence="5" type="ORF">LCGC14_0418090</name>
</gene>
<feature type="compositionally biased region" description="Basic and acidic residues" evidence="3">
    <location>
        <begin position="33"/>
        <end position="55"/>
    </location>
</feature>
<keyword evidence="2" id="KW-0946">Virion</keyword>
<reference evidence="5" key="1">
    <citation type="journal article" date="2015" name="Nature">
        <title>Complex archaea that bridge the gap between prokaryotes and eukaryotes.</title>
        <authorList>
            <person name="Spang A."/>
            <person name="Saw J.H."/>
            <person name="Jorgensen S.L."/>
            <person name="Zaremba-Niedzwiedzka K."/>
            <person name="Martijn J."/>
            <person name="Lind A.E."/>
            <person name="van Eijk R."/>
            <person name="Schleper C."/>
            <person name="Guy L."/>
            <person name="Ettema T.J."/>
        </authorList>
    </citation>
    <scope>NUCLEOTIDE SEQUENCE</scope>
</reference>
<feature type="compositionally biased region" description="Basic and acidic residues" evidence="3">
    <location>
        <begin position="1"/>
        <end position="12"/>
    </location>
</feature>
<evidence type="ECO:0000259" key="4">
    <source>
        <dbReference type="Pfam" id="PF05065"/>
    </source>
</evidence>
<comment type="subcellular location">
    <subcellularLocation>
        <location evidence="1">Virion</location>
    </subcellularLocation>
</comment>
<accession>A0A0F9W0Z4</accession>
<dbReference type="Gene3D" id="3.30.2400.10">
    <property type="entry name" value="Major capsid protein gp5"/>
    <property type="match status" value="1"/>
</dbReference>
<comment type="caution">
    <text evidence="5">The sequence shown here is derived from an EMBL/GenBank/DDBJ whole genome shotgun (WGS) entry which is preliminary data.</text>
</comment>
<sequence length="414" mass="45939">MEKKKKESKSLEEQANTLGKIMGEAAAEAMADADEKKTKKVETKKVETKKVENPAKRWSSPADVHREESGISVGLFERSIEVHKDLFSEKNLDRYHGSQKTEEDIEMKAFMFFKALIGIQLDKHNPLYYVALKALSGGVAADGGFLVTDDFRNQVLRQLHNNGIMRPEVNVIPTVSDTVQFNSEDGRPMVTWGSENTSISTTTAGLAQTSISVNRLNSLIFMSREIVADSNPSIVDWIRAELTDSIMNEEDDVIIGGSGSGRPTGLTQISGFTSVAAGNTLTFEDWVDLQHTLPIAYRKGNVRWFMKDSTLRDARKLKDDQGMPIYQRDLSAGTPDTLLGDRVVVHDSFPDGEVYYGDMKRTYILIDRQQMSFETTIEGGDTFAKHQLGLKVTERIGGNAVRKEALVKGTGFSA</sequence>
<dbReference type="NCBIfam" id="TIGR01554">
    <property type="entry name" value="major_cap_HK97"/>
    <property type="match status" value="1"/>
</dbReference>
<feature type="region of interest" description="Disordered" evidence="3">
    <location>
        <begin position="1"/>
        <end position="63"/>
    </location>
</feature>
<proteinExistence type="predicted"/>
<feature type="domain" description="Phage capsid-like C-terminal" evidence="4">
    <location>
        <begin position="143"/>
        <end position="410"/>
    </location>
</feature>
<evidence type="ECO:0000256" key="2">
    <source>
        <dbReference type="ARBA" id="ARBA00022844"/>
    </source>
</evidence>
<evidence type="ECO:0000313" key="5">
    <source>
        <dbReference type="EMBL" id="KKN71743.1"/>
    </source>
</evidence>
<dbReference type="GO" id="GO:0044423">
    <property type="term" value="C:virion component"/>
    <property type="evidence" value="ECO:0007669"/>
    <property type="project" value="UniProtKB-KW"/>
</dbReference>
<dbReference type="AlphaFoldDB" id="A0A0F9W0Z4"/>
<evidence type="ECO:0000256" key="1">
    <source>
        <dbReference type="ARBA" id="ARBA00004328"/>
    </source>
</evidence>
<dbReference type="InterPro" id="IPR054612">
    <property type="entry name" value="Phage_capsid-like_C"/>
</dbReference>
<dbReference type="SUPFAM" id="SSF56563">
    <property type="entry name" value="Major capsid protein gp5"/>
    <property type="match status" value="1"/>
</dbReference>
<dbReference type="EMBL" id="LAZR01000377">
    <property type="protein sequence ID" value="KKN71743.1"/>
    <property type="molecule type" value="Genomic_DNA"/>
</dbReference>
<evidence type="ECO:0000256" key="3">
    <source>
        <dbReference type="SAM" id="MobiDB-lite"/>
    </source>
</evidence>
<dbReference type="InterPro" id="IPR024455">
    <property type="entry name" value="Phage_capsid"/>
</dbReference>
<dbReference type="Pfam" id="PF05065">
    <property type="entry name" value="Phage_capsid"/>
    <property type="match status" value="1"/>
</dbReference>